<dbReference type="EMBL" id="BAAADM010000054">
    <property type="protein sequence ID" value="GAA0445481.1"/>
    <property type="molecule type" value="Genomic_DNA"/>
</dbReference>
<reference evidence="2" key="1">
    <citation type="journal article" date="2019" name="Int. J. Syst. Evol. Microbiol.">
        <title>The Global Catalogue of Microorganisms (GCM) 10K type strain sequencing project: providing services to taxonomists for standard genome sequencing and annotation.</title>
        <authorList>
            <consortium name="The Broad Institute Genomics Platform"/>
            <consortium name="The Broad Institute Genome Sequencing Center for Infectious Disease"/>
            <person name="Wu L."/>
            <person name="Ma J."/>
        </authorList>
    </citation>
    <scope>NUCLEOTIDE SEQUENCE [LARGE SCALE GENOMIC DNA]</scope>
    <source>
        <strain evidence="2">JCM 12149</strain>
    </source>
</reference>
<protein>
    <submittedName>
        <fullName evidence="1">Uncharacterized protein</fullName>
    </submittedName>
</protein>
<gene>
    <name evidence="1" type="ORF">GCM10008983_23830</name>
</gene>
<keyword evidence="2" id="KW-1185">Reference proteome</keyword>
<accession>A0ABP3J8D7</accession>
<organism evidence="1 2">
    <name type="scientific">Lentibacillus halophilus</name>
    <dbReference type="NCBI Taxonomy" id="295065"/>
    <lineage>
        <taxon>Bacteria</taxon>
        <taxon>Bacillati</taxon>
        <taxon>Bacillota</taxon>
        <taxon>Bacilli</taxon>
        <taxon>Bacillales</taxon>
        <taxon>Bacillaceae</taxon>
        <taxon>Lentibacillus</taxon>
    </lineage>
</organism>
<name>A0ABP3J8D7_9BACI</name>
<sequence length="49" mass="5668">MYIVYYSKMTRGAKVVTCAIQVREVLLEEGTDPLKFRKFKNIVDPNTNS</sequence>
<dbReference type="Proteomes" id="UP001501459">
    <property type="component" value="Unassembled WGS sequence"/>
</dbReference>
<comment type="caution">
    <text evidence="1">The sequence shown here is derived from an EMBL/GenBank/DDBJ whole genome shotgun (WGS) entry which is preliminary data.</text>
</comment>
<evidence type="ECO:0000313" key="1">
    <source>
        <dbReference type="EMBL" id="GAA0445481.1"/>
    </source>
</evidence>
<evidence type="ECO:0000313" key="2">
    <source>
        <dbReference type="Proteomes" id="UP001501459"/>
    </source>
</evidence>
<proteinExistence type="predicted"/>